<organism evidence="1 2">
    <name type="scientific">Agrobacterium vitis</name>
    <name type="common">Rhizobium vitis</name>
    <dbReference type="NCBI Taxonomy" id="373"/>
    <lineage>
        <taxon>Bacteria</taxon>
        <taxon>Pseudomonadati</taxon>
        <taxon>Pseudomonadota</taxon>
        <taxon>Alphaproteobacteria</taxon>
        <taxon>Hyphomicrobiales</taxon>
        <taxon>Rhizobiaceae</taxon>
        <taxon>Rhizobium/Agrobacterium group</taxon>
        <taxon>Agrobacterium</taxon>
    </lineage>
</organism>
<accession>A0A368P057</accession>
<proteinExistence type="predicted"/>
<protein>
    <submittedName>
        <fullName evidence="1">Uncharacterized protein</fullName>
    </submittedName>
</protein>
<evidence type="ECO:0000313" key="2">
    <source>
        <dbReference type="Proteomes" id="UP000436911"/>
    </source>
</evidence>
<gene>
    <name evidence="1" type="ORF">DXT89_26625</name>
</gene>
<comment type="caution">
    <text evidence="1">The sequence shown here is derived from an EMBL/GenBank/DDBJ whole genome shotgun (WGS) entry which is preliminary data.</text>
</comment>
<evidence type="ECO:0000313" key="1">
    <source>
        <dbReference type="EMBL" id="KAA3519217.1"/>
    </source>
</evidence>
<dbReference type="AlphaFoldDB" id="A0A368P057"/>
<dbReference type="EMBL" id="QUSG01000043">
    <property type="protein sequence ID" value="KAA3519217.1"/>
    <property type="molecule type" value="Genomic_DNA"/>
</dbReference>
<sequence>MLSADQMQQIELIYLERNYIPRMVKYLQEEGFLGDPDRWKRHIKKMHEGLSLLRINSPRNTFRFYRFDLVSSSMNASDRQYFYSILLKTGLNETTRMDLVEKNVLGEDNRQRWIDLE</sequence>
<name>A0A368P057_AGRVI</name>
<reference evidence="1 2" key="1">
    <citation type="submission" date="2018-08" db="EMBL/GenBank/DDBJ databases">
        <title>Genome sequencing of Agrobacterium vitis strain ICMP 10754.</title>
        <authorList>
            <person name="Visnovsky S.B."/>
            <person name="Pitman A.R."/>
        </authorList>
    </citation>
    <scope>NUCLEOTIDE SEQUENCE [LARGE SCALE GENOMIC DNA]</scope>
    <source>
        <strain evidence="1 2">ICMP 10754</strain>
    </source>
</reference>
<dbReference type="Proteomes" id="UP000436911">
    <property type="component" value="Unassembled WGS sequence"/>
</dbReference>